<sequence>MGKDIIASDAVSLWATFSQTAQFHDDHYDANLEKQIRCDLKLPTRGQMLDLLKKKEISVEELLTAILNAMKPFSQMLNDLLRMFEQASAQSSNTNLRIEFDFNKKLPLFQFKLDYFKKTVQSSVVRFQRKTIRLPNNCWQLVDSINIFNFPYDRPCPESATVCKWLDEYRQDTWPVFMPEMPESGYKELDHIAKRIWGMVEGAISYYKQAYDPAKGRVSSHLEGGCQYRDDFFWSSETNFWTESFIRITACTMERLAKLPPKEKVAEAKKLVDVLKALLDTSKMSEKEVVEIIDCLEDILSLPFWKRRYDLYAAWILAEIADAMEKWGVQFHVQDGVLSFPFHATRMATCEKLNPPLEIWAELRTKSSKIIGRGRSKHIQPDYSLTVEDPSDIHNTVAVIECKQYKGSHRKNFFEAIYDYTNGRPDAKVFLVNYGPISKTLLNGNKQLQQNAVPIERVYPDAQTQQIFKEKLENAILEYYRRKAKKDSRFIYPWENANAECCIQLQWEKLPQDLDLILKITDPDGTIQTIGYFNDGENSNPPHAWFDKDCRSGYGTETIRIVHWMDAEYDIIIDNFSGESELDGVITVNIECGLSKLNCCCTELWGPSSVWIPFHLNSLGVRKLDQCMPKH</sequence>
<organism evidence="1 2">
    <name type="scientific">Flintibacter hominis</name>
    <dbReference type="NCBI Taxonomy" id="2763048"/>
    <lineage>
        <taxon>Bacteria</taxon>
        <taxon>Bacillati</taxon>
        <taxon>Bacillota</taxon>
        <taxon>Clostridia</taxon>
        <taxon>Eubacteriales</taxon>
        <taxon>Flintibacter</taxon>
    </lineage>
</organism>
<gene>
    <name evidence="1" type="ORF">H8S11_00940</name>
</gene>
<dbReference type="RefSeq" id="WP_186851878.1">
    <property type="nucleotide sequence ID" value="NZ_JACOPO010000001.1"/>
</dbReference>
<comment type="caution">
    <text evidence="1">The sequence shown here is derived from an EMBL/GenBank/DDBJ whole genome shotgun (WGS) entry which is preliminary data.</text>
</comment>
<keyword evidence="2" id="KW-1185">Reference proteome</keyword>
<dbReference type="AlphaFoldDB" id="A0A8J6J6N5"/>
<name>A0A8J6J6N5_9FIRM</name>
<protein>
    <submittedName>
        <fullName evidence="1">Uncharacterized protein</fullName>
    </submittedName>
</protein>
<proteinExistence type="predicted"/>
<accession>A0A8J6J6N5</accession>
<dbReference type="Proteomes" id="UP000628736">
    <property type="component" value="Unassembled WGS sequence"/>
</dbReference>
<reference evidence="1" key="1">
    <citation type="submission" date="2020-08" db="EMBL/GenBank/DDBJ databases">
        <title>Genome public.</title>
        <authorList>
            <person name="Liu C."/>
            <person name="Sun Q."/>
        </authorList>
    </citation>
    <scope>NUCLEOTIDE SEQUENCE</scope>
    <source>
        <strain evidence="1">NSJ-23</strain>
    </source>
</reference>
<evidence type="ECO:0000313" key="1">
    <source>
        <dbReference type="EMBL" id="MBC5721392.1"/>
    </source>
</evidence>
<evidence type="ECO:0000313" key="2">
    <source>
        <dbReference type="Proteomes" id="UP000628736"/>
    </source>
</evidence>
<dbReference type="EMBL" id="JACOPO010000001">
    <property type="protein sequence ID" value="MBC5721392.1"/>
    <property type="molecule type" value="Genomic_DNA"/>
</dbReference>